<dbReference type="PROSITE" id="PS00216">
    <property type="entry name" value="SUGAR_TRANSPORT_1"/>
    <property type="match status" value="1"/>
</dbReference>
<gene>
    <name evidence="8" type="ORF">N7517_010032</name>
</gene>
<dbReference type="InterPro" id="IPR011701">
    <property type="entry name" value="MFS"/>
</dbReference>
<dbReference type="InterPro" id="IPR036259">
    <property type="entry name" value="MFS_trans_sf"/>
</dbReference>
<dbReference type="Gene3D" id="1.20.1250.20">
    <property type="entry name" value="MFS general substrate transporter like domains"/>
    <property type="match status" value="1"/>
</dbReference>
<evidence type="ECO:0000256" key="6">
    <source>
        <dbReference type="SAM" id="Phobius"/>
    </source>
</evidence>
<dbReference type="Proteomes" id="UP001147752">
    <property type="component" value="Unassembled WGS sequence"/>
</dbReference>
<dbReference type="GO" id="GO:0005886">
    <property type="term" value="C:plasma membrane"/>
    <property type="evidence" value="ECO:0007669"/>
    <property type="project" value="TreeGrafter"/>
</dbReference>
<protein>
    <recommendedName>
        <fullName evidence="7">Major facilitator superfamily (MFS) profile domain-containing protein</fullName>
    </recommendedName>
</protein>
<feature type="domain" description="Major facilitator superfamily (MFS) profile" evidence="7">
    <location>
        <begin position="26"/>
        <end position="361"/>
    </location>
</feature>
<comment type="caution">
    <text evidence="8">The sequence shown here is derived from an EMBL/GenBank/DDBJ whole genome shotgun (WGS) entry which is preliminary data.</text>
</comment>
<dbReference type="PANTHER" id="PTHR23501:SF195">
    <property type="entry name" value="PEP5"/>
    <property type="match status" value="1"/>
</dbReference>
<feature type="compositionally biased region" description="Basic and acidic residues" evidence="5">
    <location>
        <begin position="1"/>
        <end position="11"/>
    </location>
</feature>
<evidence type="ECO:0000256" key="3">
    <source>
        <dbReference type="ARBA" id="ARBA00022989"/>
    </source>
</evidence>
<reference evidence="8" key="2">
    <citation type="journal article" date="2023" name="IMA Fungus">
        <title>Comparative genomic study of the Penicillium genus elucidates a diverse pangenome and 15 lateral gene transfer events.</title>
        <authorList>
            <person name="Petersen C."/>
            <person name="Sorensen T."/>
            <person name="Nielsen M.R."/>
            <person name="Sondergaard T.E."/>
            <person name="Sorensen J.L."/>
            <person name="Fitzpatrick D.A."/>
            <person name="Frisvad J.C."/>
            <person name="Nielsen K.L."/>
        </authorList>
    </citation>
    <scope>NUCLEOTIDE SEQUENCE</scope>
    <source>
        <strain evidence="8">IBT 3081</strain>
    </source>
</reference>
<name>A0A9W9RIM8_9EURO</name>
<proteinExistence type="predicted"/>
<evidence type="ECO:0000256" key="2">
    <source>
        <dbReference type="ARBA" id="ARBA00022692"/>
    </source>
</evidence>
<dbReference type="GO" id="GO:0022857">
    <property type="term" value="F:transmembrane transporter activity"/>
    <property type="evidence" value="ECO:0007669"/>
    <property type="project" value="InterPro"/>
</dbReference>
<organism evidence="8 9">
    <name type="scientific">Penicillium concentricum</name>
    <dbReference type="NCBI Taxonomy" id="293559"/>
    <lineage>
        <taxon>Eukaryota</taxon>
        <taxon>Fungi</taxon>
        <taxon>Dikarya</taxon>
        <taxon>Ascomycota</taxon>
        <taxon>Pezizomycotina</taxon>
        <taxon>Eurotiomycetes</taxon>
        <taxon>Eurotiomycetidae</taxon>
        <taxon>Eurotiales</taxon>
        <taxon>Aspergillaceae</taxon>
        <taxon>Penicillium</taxon>
    </lineage>
</organism>
<dbReference type="SUPFAM" id="SSF103473">
    <property type="entry name" value="MFS general substrate transporter"/>
    <property type="match status" value="1"/>
</dbReference>
<keyword evidence="2 6" id="KW-0812">Transmembrane</keyword>
<dbReference type="PROSITE" id="PS50850">
    <property type="entry name" value="MFS"/>
    <property type="match status" value="1"/>
</dbReference>
<feature type="transmembrane region" description="Helical" evidence="6">
    <location>
        <begin position="265"/>
        <end position="284"/>
    </location>
</feature>
<dbReference type="InterPro" id="IPR005829">
    <property type="entry name" value="Sugar_transporter_CS"/>
</dbReference>
<feature type="transmembrane region" description="Helical" evidence="6">
    <location>
        <begin position="341"/>
        <end position="360"/>
    </location>
</feature>
<feature type="transmembrane region" description="Helical" evidence="6">
    <location>
        <begin position="196"/>
        <end position="214"/>
    </location>
</feature>
<sequence length="361" mass="38571">MSKPASEHSEFAHSPTQDDLEEDEEFTFSLFVMGNIFALCFLVLAGAWSSTVPSSAIPFIAQRFPNEAGQAAWIAAAPSVMGAILQAIIGDLSDIFGRRAFLQAGCVVGTVGMIIGGRATSIKMLIGGQVLNGLGNASMFLASALAQEIVPKRQRPLLLAAITTVTSVSYICGPILEGVCIKQKVGGILEGWRIGFYIGAALWAITLAFITTLYHPMPRPNPEGLSIMQLLRKVDWLGIAFCSTGVTLFLVGLNYGGNPYSWDSAVVLGTLIPGLVVSLCFVLWEWKGTKTGLMHHDLFVDRNYVLTVYVRVVGGIALLGGQAYLPQVAASVFETDGLTTAVWQLPMTVSSMIGSVIAAFF</sequence>
<evidence type="ECO:0000256" key="5">
    <source>
        <dbReference type="SAM" id="MobiDB-lite"/>
    </source>
</evidence>
<reference evidence="8" key="1">
    <citation type="submission" date="2022-12" db="EMBL/GenBank/DDBJ databases">
        <authorList>
            <person name="Petersen C."/>
        </authorList>
    </citation>
    <scope>NUCLEOTIDE SEQUENCE</scope>
    <source>
        <strain evidence="8">IBT 3081</strain>
    </source>
</reference>
<evidence type="ECO:0000313" key="8">
    <source>
        <dbReference type="EMBL" id="KAJ5360841.1"/>
    </source>
</evidence>
<evidence type="ECO:0000256" key="4">
    <source>
        <dbReference type="ARBA" id="ARBA00023136"/>
    </source>
</evidence>
<feature type="transmembrane region" description="Helical" evidence="6">
    <location>
        <begin position="100"/>
        <end position="119"/>
    </location>
</feature>
<feature type="transmembrane region" description="Helical" evidence="6">
    <location>
        <begin position="68"/>
        <end position="88"/>
    </location>
</feature>
<evidence type="ECO:0000313" key="9">
    <source>
        <dbReference type="Proteomes" id="UP001147752"/>
    </source>
</evidence>
<dbReference type="InterPro" id="IPR020846">
    <property type="entry name" value="MFS_dom"/>
</dbReference>
<evidence type="ECO:0000259" key="7">
    <source>
        <dbReference type="PROSITE" id="PS50850"/>
    </source>
</evidence>
<dbReference type="Pfam" id="PF07690">
    <property type="entry name" value="MFS_1"/>
    <property type="match status" value="1"/>
</dbReference>
<dbReference type="PANTHER" id="PTHR23501">
    <property type="entry name" value="MAJOR FACILITATOR SUPERFAMILY"/>
    <property type="match status" value="1"/>
</dbReference>
<feature type="transmembrane region" description="Helical" evidence="6">
    <location>
        <begin position="26"/>
        <end position="48"/>
    </location>
</feature>
<dbReference type="EMBL" id="JAPZBT010000004">
    <property type="protein sequence ID" value="KAJ5360841.1"/>
    <property type="molecule type" value="Genomic_DNA"/>
</dbReference>
<feature type="region of interest" description="Disordered" evidence="5">
    <location>
        <begin position="1"/>
        <end position="20"/>
    </location>
</feature>
<dbReference type="AlphaFoldDB" id="A0A9W9RIM8"/>
<keyword evidence="3 6" id="KW-1133">Transmembrane helix</keyword>
<keyword evidence="4 6" id="KW-0472">Membrane</keyword>
<feature type="transmembrane region" description="Helical" evidence="6">
    <location>
        <begin position="234"/>
        <end position="253"/>
    </location>
</feature>
<dbReference type="OrthoDB" id="2587356at2759"/>
<feature type="transmembrane region" description="Helical" evidence="6">
    <location>
        <begin position="157"/>
        <end position="176"/>
    </location>
</feature>
<accession>A0A9W9RIM8</accession>
<evidence type="ECO:0000256" key="1">
    <source>
        <dbReference type="ARBA" id="ARBA00004141"/>
    </source>
</evidence>
<feature type="transmembrane region" description="Helical" evidence="6">
    <location>
        <begin position="304"/>
        <end position="325"/>
    </location>
</feature>
<keyword evidence="9" id="KW-1185">Reference proteome</keyword>
<dbReference type="GeneID" id="81466938"/>
<comment type="subcellular location">
    <subcellularLocation>
        <location evidence="1">Membrane</location>
        <topology evidence="1">Multi-pass membrane protein</topology>
    </subcellularLocation>
</comment>
<dbReference type="RefSeq" id="XP_056576327.1">
    <property type="nucleotide sequence ID" value="XM_056727755.1"/>
</dbReference>